<dbReference type="EMBL" id="CP130318">
    <property type="protein sequence ID" value="WNQ11256.1"/>
    <property type="molecule type" value="Genomic_DNA"/>
</dbReference>
<evidence type="ECO:0000313" key="2">
    <source>
        <dbReference type="EMBL" id="WNQ11256.1"/>
    </source>
</evidence>
<keyword evidence="1" id="KW-1133">Transmembrane helix</keyword>
<dbReference type="AlphaFoldDB" id="A0AA96LCQ7"/>
<sequence>MHFMWSSFLIQLFSVLLFVLVIVLILKLPGLFRRVTRQEQEIQGLKAQLADLNNRLPEDAGK</sequence>
<dbReference type="KEGG" id="paun:MJA45_27265"/>
<reference evidence="2 3" key="1">
    <citation type="submission" date="2022-02" db="EMBL/GenBank/DDBJ databases">
        <title>Paenibacillus sp. MBLB1776 Whole Genome Shotgun Sequencing.</title>
        <authorList>
            <person name="Hwang C.Y."/>
            <person name="Cho E.-S."/>
            <person name="Seo M.-J."/>
        </authorList>
    </citation>
    <scope>NUCLEOTIDE SEQUENCE [LARGE SCALE GENOMIC DNA]</scope>
    <source>
        <strain evidence="2 3">MBLB1776</strain>
    </source>
</reference>
<name>A0AA96LCQ7_9BACL</name>
<proteinExistence type="predicted"/>
<gene>
    <name evidence="2" type="ORF">MJA45_27265</name>
</gene>
<keyword evidence="1" id="KW-0812">Transmembrane</keyword>
<organism evidence="2 3">
    <name type="scientific">Paenibacillus aurantius</name>
    <dbReference type="NCBI Taxonomy" id="2918900"/>
    <lineage>
        <taxon>Bacteria</taxon>
        <taxon>Bacillati</taxon>
        <taxon>Bacillota</taxon>
        <taxon>Bacilli</taxon>
        <taxon>Bacillales</taxon>
        <taxon>Paenibacillaceae</taxon>
        <taxon>Paenibacillus</taxon>
    </lineage>
</organism>
<keyword evidence="1" id="KW-0472">Membrane</keyword>
<evidence type="ECO:0000313" key="3">
    <source>
        <dbReference type="Proteomes" id="UP001305702"/>
    </source>
</evidence>
<feature type="transmembrane region" description="Helical" evidence="1">
    <location>
        <begin position="6"/>
        <end position="28"/>
    </location>
</feature>
<evidence type="ECO:0000256" key="1">
    <source>
        <dbReference type="SAM" id="Phobius"/>
    </source>
</evidence>
<keyword evidence="3" id="KW-1185">Reference proteome</keyword>
<protein>
    <recommendedName>
        <fullName evidence="4">DUF4083 domain-containing protein</fullName>
    </recommendedName>
</protein>
<evidence type="ECO:0008006" key="4">
    <source>
        <dbReference type="Google" id="ProtNLM"/>
    </source>
</evidence>
<dbReference type="RefSeq" id="WP_315605032.1">
    <property type="nucleotide sequence ID" value="NZ_CP130318.1"/>
</dbReference>
<dbReference type="Proteomes" id="UP001305702">
    <property type="component" value="Chromosome"/>
</dbReference>
<accession>A0AA96LCQ7</accession>